<keyword evidence="3" id="KW-1015">Disulfide bond</keyword>
<dbReference type="HOGENOM" id="CLU_027317_1_0_1"/>
<feature type="domain" description="Ig-like" evidence="7">
    <location>
        <begin position="96"/>
        <end position="180"/>
    </location>
</feature>
<keyword evidence="6" id="KW-0472">Membrane</keyword>
<feature type="domain" description="Ig-like" evidence="7">
    <location>
        <begin position="365"/>
        <end position="443"/>
    </location>
</feature>
<reference evidence="9" key="1">
    <citation type="submission" date="2013-03" db="EMBL/GenBank/DDBJ databases">
        <authorList>
            <person name="Jeffery W."/>
            <person name="Warren W."/>
            <person name="Wilson R.K."/>
        </authorList>
    </citation>
    <scope>NUCLEOTIDE SEQUENCE</scope>
    <source>
        <strain evidence="9">female</strain>
    </source>
</reference>
<dbReference type="eggNOG" id="ENOG502QQ6U">
    <property type="taxonomic scope" value="Eukaryota"/>
</dbReference>
<sequence>TERPKATVKVQPAERVFIRERVTLTCDIESGEDWRYEWFKNNNPLSEAQWRKKYEISNVDGSDEGDYSCKGRRLTEPSYSEISAAVRLTVSEISKPTLRVDPHTTVYTGETLTLTCDLKSSLTGWKFIWFRISQQLQPPEYKNTNTVNISASDTGTAEYQCSALRRENITTNHSDPVNITVQALPKPKLTSSLTGSALRGSSVTLECKLDQTTGWKFYWYKNKQKDFSTETQSYTIRSVRDSDGGQYWCRAEKGSITTPYSNAFWVQVTESPKAVVSVNPDKDVYRGETVTLRCDIQSGGDTEWKYSWFKDDQEFHLHSTSQEFRFNPVREHDSGKFTCRGERKRDSVFSEMSDALTLTVFGEAQAVLSVSPQSWLTEGDSVTLSCEVRHSSTGWRFSWYRDGQELVSDSRREAGGSYTLSPAALNHTGVYVCRATRGEPTFDTQSSNPQPLWITGPSPPVSLIIRPGRTRHFINDSLSLSCEGQNDSTGWRVRRYTHSGELLDCTSVWVSVTGYTCNISSLSTSHTGVYWCQSGSGGRSHPLNITVHSLSSSEAPFSVLSLLSCLVASSPYLLASIILGVKCYRARAKPDEVNRTKELIEEEHRTES</sequence>
<dbReference type="FunFam" id="2.60.40.10:FF:000033">
    <property type="entry name" value="Killer cell immunoglobulin-like receptor"/>
    <property type="match status" value="1"/>
</dbReference>
<organism evidence="8 9">
    <name type="scientific">Astyanax mexicanus</name>
    <name type="common">Blind cave fish</name>
    <name type="synonym">Astyanax fasciatus mexicanus</name>
    <dbReference type="NCBI Taxonomy" id="7994"/>
    <lineage>
        <taxon>Eukaryota</taxon>
        <taxon>Metazoa</taxon>
        <taxon>Chordata</taxon>
        <taxon>Craniata</taxon>
        <taxon>Vertebrata</taxon>
        <taxon>Euteleostomi</taxon>
        <taxon>Actinopterygii</taxon>
        <taxon>Neopterygii</taxon>
        <taxon>Teleostei</taxon>
        <taxon>Ostariophysi</taxon>
        <taxon>Characiformes</taxon>
        <taxon>Characoidei</taxon>
        <taxon>Acestrorhamphidae</taxon>
        <taxon>Acestrorhamphinae</taxon>
        <taxon>Astyanax</taxon>
    </lineage>
</organism>
<dbReference type="GO" id="GO:0004888">
    <property type="term" value="F:transmembrane signaling receptor activity"/>
    <property type="evidence" value="ECO:0007669"/>
    <property type="project" value="TreeGrafter"/>
</dbReference>
<protein>
    <recommendedName>
        <fullName evidence="7">Ig-like domain-containing protein</fullName>
    </recommendedName>
</protein>
<evidence type="ECO:0000256" key="5">
    <source>
        <dbReference type="ARBA" id="ARBA00023319"/>
    </source>
</evidence>
<dbReference type="InterPro" id="IPR036179">
    <property type="entry name" value="Ig-like_dom_sf"/>
</dbReference>
<keyword evidence="5" id="KW-0393">Immunoglobulin domain</keyword>
<dbReference type="SUPFAM" id="SSF48726">
    <property type="entry name" value="Immunoglobulin"/>
    <property type="match status" value="6"/>
</dbReference>
<keyword evidence="6" id="KW-0812">Transmembrane</keyword>
<dbReference type="STRING" id="7994.ENSAMXP00000019049"/>
<evidence type="ECO:0000256" key="2">
    <source>
        <dbReference type="ARBA" id="ARBA00022737"/>
    </source>
</evidence>
<evidence type="ECO:0000313" key="8">
    <source>
        <dbReference type="Ensembl" id="ENSAMXP00000019049.2"/>
    </source>
</evidence>
<evidence type="ECO:0000313" key="9">
    <source>
        <dbReference type="Proteomes" id="UP000018467"/>
    </source>
</evidence>
<dbReference type="Pfam" id="PF13927">
    <property type="entry name" value="Ig_3"/>
    <property type="match status" value="2"/>
</dbReference>
<dbReference type="GO" id="GO:0006955">
    <property type="term" value="P:immune response"/>
    <property type="evidence" value="ECO:0007669"/>
    <property type="project" value="TreeGrafter"/>
</dbReference>
<dbReference type="PANTHER" id="PTHR11481:SF64">
    <property type="entry name" value="FC RECEPTOR-LIKE PROTEIN 4"/>
    <property type="match status" value="1"/>
</dbReference>
<dbReference type="Gene3D" id="2.60.40.10">
    <property type="entry name" value="Immunoglobulins"/>
    <property type="match status" value="6"/>
</dbReference>
<reference evidence="8" key="4">
    <citation type="submission" date="2025-09" db="UniProtKB">
        <authorList>
            <consortium name="Ensembl"/>
        </authorList>
    </citation>
    <scope>IDENTIFICATION</scope>
</reference>
<evidence type="ECO:0000256" key="1">
    <source>
        <dbReference type="ARBA" id="ARBA00022729"/>
    </source>
</evidence>
<dbReference type="InterPro" id="IPR050488">
    <property type="entry name" value="Ig_Fc_receptor"/>
</dbReference>
<dbReference type="Proteomes" id="UP000018467">
    <property type="component" value="Unassembled WGS sequence"/>
</dbReference>
<name>W5LGT7_ASTMX</name>
<dbReference type="AlphaFoldDB" id="W5LGT7"/>
<dbReference type="Ensembl" id="ENSAMXT00000019049.2">
    <property type="protein sequence ID" value="ENSAMXP00000019049.2"/>
    <property type="gene ID" value="ENSAMXG00000018498.2"/>
</dbReference>
<dbReference type="GO" id="GO:0007166">
    <property type="term" value="P:cell surface receptor signaling pathway"/>
    <property type="evidence" value="ECO:0007669"/>
    <property type="project" value="TreeGrafter"/>
</dbReference>
<keyword evidence="4" id="KW-0325">Glycoprotein</keyword>
<dbReference type="InterPro" id="IPR013783">
    <property type="entry name" value="Ig-like_fold"/>
</dbReference>
<dbReference type="Bgee" id="ENSAMXG00000018498">
    <property type="expression patterns" value="Expressed in pharyngeal gill and 1 other cell type or tissue"/>
</dbReference>
<keyword evidence="1" id="KW-0732">Signal</keyword>
<dbReference type="InterPro" id="IPR003598">
    <property type="entry name" value="Ig_sub2"/>
</dbReference>
<dbReference type="InParanoid" id="W5LGT7"/>
<feature type="domain" description="Ig-like" evidence="7">
    <location>
        <begin position="4"/>
        <end position="89"/>
    </location>
</feature>
<keyword evidence="6" id="KW-1133">Transmembrane helix</keyword>
<feature type="domain" description="Ig-like" evidence="7">
    <location>
        <begin position="187"/>
        <end position="261"/>
    </location>
</feature>
<evidence type="ECO:0000256" key="3">
    <source>
        <dbReference type="ARBA" id="ARBA00023157"/>
    </source>
</evidence>
<keyword evidence="2" id="KW-0677">Repeat</keyword>
<dbReference type="GO" id="GO:0009897">
    <property type="term" value="C:external side of plasma membrane"/>
    <property type="evidence" value="ECO:0007669"/>
    <property type="project" value="TreeGrafter"/>
</dbReference>
<dbReference type="PANTHER" id="PTHR11481">
    <property type="entry name" value="IMMUNOGLOBULIN FC RECEPTOR"/>
    <property type="match status" value="1"/>
</dbReference>
<feature type="domain" description="Ig-like" evidence="7">
    <location>
        <begin position="272"/>
        <end position="357"/>
    </location>
</feature>
<dbReference type="GeneTree" id="ENSGT00940000162700"/>
<proteinExistence type="predicted"/>
<dbReference type="Pfam" id="PF13895">
    <property type="entry name" value="Ig_2"/>
    <property type="match status" value="3"/>
</dbReference>
<dbReference type="PROSITE" id="PS50835">
    <property type="entry name" value="IG_LIKE"/>
    <property type="match status" value="5"/>
</dbReference>
<dbReference type="SMART" id="SM00409">
    <property type="entry name" value="IG"/>
    <property type="match status" value="6"/>
</dbReference>
<accession>W5LGT7</accession>
<keyword evidence="9" id="KW-1185">Reference proteome</keyword>
<evidence type="ECO:0000259" key="7">
    <source>
        <dbReference type="PROSITE" id="PS50835"/>
    </source>
</evidence>
<dbReference type="InterPro" id="IPR007110">
    <property type="entry name" value="Ig-like_dom"/>
</dbReference>
<dbReference type="FunFam" id="2.60.40.10:FF:001607">
    <property type="entry name" value="Leukocyte immune-type receptor TS32.15 L2.5a"/>
    <property type="match status" value="1"/>
</dbReference>
<reference evidence="9" key="2">
    <citation type="journal article" date="2014" name="Nat. Commun.">
        <title>The cavefish genome reveals candidate genes for eye loss.</title>
        <authorList>
            <person name="McGaugh S.E."/>
            <person name="Gross J.B."/>
            <person name="Aken B."/>
            <person name="Blin M."/>
            <person name="Borowsky R."/>
            <person name="Chalopin D."/>
            <person name="Hinaux H."/>
            <person name="Jeffery W.R."/>
            <person name="Keene A."/>
            <person name="Ma L."/>
            <person name="Minx P."/>
            <person name="Murphy D."/>
            <person name="O'Quin K.E."/>
            <person name="Retaux S."/>
            <person name="Rohner N."/>
            <person name="Searle S.M."/>
            <person name="Stahl B.A."/>
            <person name="Tabin C."/>
            <person name="Volff J.N."/>
            <person name="Yoshizawa M."/>
            <person name="Warren W.C."/>
        </authorList>
    </citation>
    <scope>NUCLEOTIDE SEQUENCE [LARGE SCALE GENOMIC DNA]</scope>
    <source>
        <strain evidence="9">female</strain>
    </source>
</reference>
<dbReference type="CDD" id="cd00096">
    <property type="entry name" value="Ig"/>
    <property type="match status" value="1"/>
</dbReference>
<evidence type="ECO:0000256" key="4">
    <source>
        <dbReference type="ARBA" id="ARBA00023180"/>
    </source>
</evidence>
<dbReference type="InterPro" id="IPR003599">
    <property type="entry name" value="Ig_sub"/>
</dbReference>
<reference evidence="8" key="3">
    <citation type="submission" date="2025-08" db="UniProtKB">
        <authorList>
            <consortium name="Ensembl"/>
        </authorList>
    </citation>
    <scope>IDENTIFICATION</scope>
</reference>
<evidence type="ECO:0000256" key="6">
    <source>
        <dbReference type="SAM" id="Phobius"/>
    </source>
</evidence>
<dbReference type="SMART" id="SM00408">
    <property type="entry name" value="IGc2"/>
    <property type="match status" value="5"/>
</dbReference>
<feature type="transmembrane region" description="Helical" evidence="6">
    <location>
        <begin position="557"/>
        <end position="581"/>
    </location>
</feature>